<comment type="caution">
    <text evidence="3">The sequence shown here is derived from an EMBL/GenBank/DDBJ whole genome shotgun (WGS) entry which is preliminary data.</text>
</comment>
<dbReference type="Gene3D" id="1.10.510.10">
    <property type="entry name" value="Transferase(Phosphotransferase) domain 1"/>
    <property type="match status" value="1"/>
</dbReference>
<reference evidence="3" key="1">
    <citation type="submission" date="2018-11" db="EMBL/GenBank/DDBJ databases">
        <authorList>
            <consortium name="Pathogen Informatics"/>
        </authorList>
    </citation>
    <scope>NUCLEOTIDE SEQUENCE</scope>
</reference>
<accession>A0A3S5AEM3</accession>
<feature type="compositionally biased region" description="Low complexity" evidence="1">
    <location>
        <begin position="163"/>
        <end position="184"/>
    </location>
</feature>
<proteinExistence type="predicted"/>
<name>A0A3S5AEM3_9PLAT</name>
<dbReference type="AlphaFoldDB" id="A0A3S5AEM3"/>
<keyword evidence="4" id="KW-1185">Reference proteome</keyword>
<protein>
    <recommendedName>
        <fullName evidence="2">Protein kinase domain-containing protein</fullName>
    </recommendedName>
</protein>
<dbReference type="SUPFAM" id="SSF56112">
    <property type="entry name" value="Protein kinase-like (PK-like)"/>
    <property type="match status" value="1"/>
</dbReference>
<feature type="domain" description="Protein kinase" evidence="2">
    <location>
        <begin position="1"/>
        <end position="105"/>
    </location>
</feature>
<dbReference type="GO" id="GO:0004714">
    <property type="term" value="F:transmembrane receptor protein tyrosine kinase activity"/>
    <property type="evidence" value="ECO:0007669"/>
    <property type="project" value="TreeGrafter"/>
</dbReference>
<dbReference type="EMBL" id="CAAALY010248983">
    <property type="protein sequence ID" value="VEL35054.1"/>
    <property type="molecule type" value="Genomic_DNA"/>
</dbReference>
<dbReference type="Pfam" id="PF07714">
    <property type="entry name" value="PK_Tyr_Ser-Thr"/>
    <property type="match status" value="1"/>
</dbReference>
<dbReference type="GO" id="GO:0005524">
    <property type="term" value="F:ATP binding"/>
    <property type="evidence" value="ECO:0007669"/>
    <property type="project" value="InterPro"/>
</dbReference>
<dbReference type="InterPro" id="IPR001245">
    <property type="entry name" value="Ser-Thr/Tyr_kinase_cat_dom"/>
</dbReference>
<dbReference type="PRINTS" id="PR00109">
    <property type="entry name" value="TYRKINASE"/>
</dbReference>
<gene>
    <name evidence="3" type="ORF">PXEA_LOCUS28494</name>
</gene>
<evidence type="ECO:0000259" key="2">
    <source>
        <dbReference type="PROSITE" id="PS50011"/>
    </source>
</evidence>
<dbReference type="Proteomes" id="UP000784294">
    <property type="component" value="Unassembled WGS sequence"/>
</dbReference>
<dbReference type="SMART" id="SM00219">
    <property type="entry name" value="TyrKc"/>
    <property type="match status" value="1"/>
</dbReference>
<dbReference type="InterPro" id="IPR050122">
    <property type="entry name" value="RTK"/>
</dbReference>
<feature type="region of interest" description="Disordered" evidence="1">
    <location>
        <begin position="161"/>
        <end position="191"/>
    </location>
</feature>
<dbReference type="OrthoDB" id="28230at2759"/>
<dbReference type="InterPro" id="IPR011009">
    <property type="entry name" value="Kinase-like_dom_sf"/>
</dbReference>
<sequence>MKAAAAGKWPLKWYAPECIYYFRFDSKSDVWSFGVTLWEVYSYGDRPYKDMKGAQILTMLDQGLRLCRPLRCPEAIYSIMQDCWNFEGVRRPTFAELVLLFSRLVAQSSVKPTSSGGMTATALGIRTLSTFSSTASNCIEASPPGAIESLGSQTGLSLLDHVTSSPSGASTSSSGISSAGGEPSQSSMTAN</sequence>
<evidence type="ECO:0000256" key="1">
    <source>
        <dbReference type="SAM" id="MobiDB-lite"/>
    </source>
</evidence>
<dbReference type="InterPro" id="IPR020635">
    <property type="entry name" value="Tyr_kinase_cat_dom"/>
</dbReference>
<evidence type="ECO:0000313" key="3">
    <source>
        <dbReference type="EMBL" id="VEL35054.1"/>
    </source>
</evidence>
<dbReference type="PANTHER" id="PTHR24416:SF631">
    <property type="entry name" value="SERINE_THREONINE_TYROSINE KINASE 1"/>
    <property type="match status" value="1"/>
</dbReference>
<dbReference type="PROSITE" id="PS50011">
    <property type="entry name" value="PROTEIN_KINASE_DOM"/>
    <property type="match status" value="1"/>
</dbReference>
<dbReference type="GO" id="GO:0043235">
    <property type="term" value="C:receptor complex"/>
    <property type="evidence" value="ECO:0007669"/>
    <property type="project" value="TreeGrafter"/>
</dbReference>
<organism evidence="3 4">
    <name type="scientific">Protopolystoma xenopodis</name>
    <dbReference type="NCBI Taxonomy" id="117903"/>
    <lineage>
        <taxon>Eukaryota</taxon>
        <taxon>Metazoa</taxon>
        <taxon>Spiralia</taxon>
        <taxon>Lophotrochozoa</taxon>
        <taxon>Platyhelminthes</taxon>
        <taxon>Monogenea</taxon>
        <taxon>Polyopisthocotylea</taxon>
        <taxon>Polystomatidea</taxon>
        <taxon>Polystomatidae</taxon>
        <taxon>Protopolystoma</taxon>
    </lineage>
</organism>
<dbReference type="InterPro" id="IPR000719">
    <property type="entry name" value="Prot_kinase_dom"/>
</dbReference>
<dbReference type="GO" id="GO:0007169">
    <property type="term" value="P:cell surface receptor protein tyrosine kinase signaling pathway"/>
    <property type="evidence" value="ECO:0007669"/>
    <property type="project" value="TreeGrafter"/>
</dbReference>
<dbReference type="PANTHER" id="PTHR24416">
    <property type="entry name" value="TYROSINE-PROTEIN KINASE RECEPTOR"/>
    <property type="match status" value="1"/>
</dbReference>
<evidence type="ECO:0000313" key="4">
    <source>
        <dbReference type="Proteomes" id="UP000784294"/>
    </source>
</evidence>
<dbReference type="GO" id="GO:0005886">
    <property type="term" value="C:plasma membrane"/>
    <property type="evidence" value="ECO:0007669"/>
    <property type="project" value="TreeGrafter"/>
</dbReference>